<dbReference type="RefSeq" id="WP_232058038.1">
    <property type="nucleotide sequence ID" value="NZ_AP019400.1"/>
</dbReference>
<dbReference type="Proteomes" id="UP000289856">
    <property type="component" value="Chromosome"/>
</dbReference>
<dbReference type="InterPro" id="IPR016181">
    <property type="entry name" value="Acyl_CoA_acyltransferase"/>
</dbReference>
<dbReference type="PROSITE" id="PS51186">
    <property type="entry name" value="GNAT"/>
    <property type="match status" value="1"/>
</dbReference>
<name>A0A3T1CYN2_9BACL</name>
<dbReference type="SUPFAM" id="SSF55729">
    <property type="entry name" value="Acyl-CoA N-acyltransferases (Nat)"/>
    <property type="match status" value="1"/>
</dbReference>
<reference evidence="2 3" key="1">
    <citation type="submission" date="2019-01" db="EMBL/GenBank/DDBJ databases">
        <title>Complete genome sequence of Cohnella hallensis HS21 isolated from Korean fir (Abies koreana) rhizospheric soil.</title>
        <authorList>
            <person name="Jiang L."/>
            <person name="Kang S.W."/>
            <person name="Kim S."/>
            <person name="Jung J."/>
            <person name="Kim C.Y."/>
            <person name="Kim D.H."/>
            <person name="Kim S.W."/>
            <person name="Lee J."/>
        </authorList>
    </citation>
    <scope>NUCLEOTIDE SEQUENCE [LARGE SCALE GENOMIC DNA]</scope>
    <source>
        <strain evidence="2 3">HS21</strain>
    </source>
</reference>
<dbReference type="EMBL" id="AP019400">
    <property type="protein sequence ID" value="BBI30950.1"/>
    <property type="molecule type" value="Genomic_DNA"/>
</dbReference>
<organism evidence="2 3">
    <name type="scientific">Cohnella abietis</name>
    <dbReference type="NCBI Taxonomy" id="2507935"/>
    <lineage>
        <taxon>Bacteria</taxon>
        <taxon>Bacillati</taxon>
        <taxon>Bacillota</taxon>
        <taxon>Bacilli</taxon>
        <taxon>Bacillales</taxon>
        <taxon>Paenibacillaceae</taxon>
        <taxon>Cohnella</taxon>
    </lineage>
</organism>
<evidence type="ECO:0000259" key="1">
    <source>
        <dbReference type="PROSITE" id="PS51186"/>
    </source>
</evidence>
<evidence type="ECO:0000313" key="2">
    <source>
        <dbReference type="EMBL" id="BBI30950.1"/>
    </source>
</evidence>
<keyword evidence="3" id="KW-1185">Reference proteome</keyword>
<dbReference type="KEGG" id="cohn:KCTCHS21_03490"/>
<gene>
    <name evidence="2" type="ORF">KCTCHS21_03490</name>
</gene>
<evidence type="ECO:0000313" key="3">
    <source>
        <dbReference type="Proteomes" id="UP000289856"/>
    </source>
</evidence>
<accession>A0A3T1CYN2</accession>
<dbReference type="GO" id="GO:0016747">
    <property type="term" value="F:acyltransferase activity, transferring groups other than amino-acyl groups"/>
    <property type="evidence" value="ECO:0007669"/>
    <property type="project" value="InterPro"/>
</dbReference>
<dbReference type="AlphaFoldDB" id="A0A3T1CYN2"/>
<dbReference type="Pfam" id="PF00583">
    <property type="entry name" value="Acetyltransf_1"/>
    <property type="match status" value="1"/>
</dbReference>
<dbReference type="InterPro" id="IPR000182">
    <property type="entry name" value="GNAT_dom"/>
</dbReference>
<sequence length="130" mass="14949">MIIDRAALSDAEEIRALQKIAYVSEAEIYNDYSIEPMVQPLAEVQEQFENYIFLKAVVNGSIVGSVRGLLKERTCHIGKLIVHPNHQNLGIGEQLMLKIESFFDRPIRYELFTGNKSEKIFDYMRKLATK</sequence>
<dbReference type="CDD" id="cd04301">
    <property type="entry name" value="NAT_SF"/>
    <property type="match status" value="1"/>
</dbReference>
<feature type="domain" description="N-acetyltransferase" evidence="1">
    <location>
        <begin position="1"/>
        <end position="130"/>
    </location>
</feature>
<protein>
    <submittedName>
        <fullName evidence="2">N-acetyltransferase</fullName>
    </submittedName>
</protein>
<proteinExistence type="predicted"/>
<dbReference type="Gene3D" id="3.40.630.30">
    <property type="match status" value="1"/>
</dbReference>
<keyword evidence="2" id="KW-0808">Transferase</keyword>